<dbReference type="Proteomes" id="UP001642484">
    <property type="component" value="Unassembled WGS sequence"/>
</dbReference>
<protein>
    <recommendedName>
        <fullName evidence="4">Protein kinase domain-containing protein</fullName>
    </recommendedName>
</protein>
<evidence type="ECO:0000313" key="6">
    <source>
        <dbReference type="Proteomes" id="UP001642484"/>
    </source>
</evidence>
<dbReference type="EMBL" id="CAXAMN010001592">
    <property type="protein sequence ID" value="CAK8995296.1"/>
    <property type="molecule type" value="Genomic_DNA"/>
</dbReference>
<dbReference type="Gene3D" id="1.10.510.10">
    <property type="entry name" value="Transferase(Phosphotransferase) domain 1"/>
    <property type="match status" value="1"/>
</dbReference>
<gene>
    <name evidence="5" type="ORF">CCMP2556_LOCUS3975</name>
</gene>
<reference evidence="5 6" key="1">
    <citation type="submission" date="2024-02" db="EMBL/GenBank/DDBJ databases">
        <authorList>
            <person name="Chen Y."/>
            <person name="Shah S."/>
            <person name="Dougan E. K."/>
            <person name="Thang M."/>
            <person name="Chan C."/>
        </authorList>
    </citation>
    <scope>NUCLEOTIDE SEQUENCE [LARGE SCALE GENOMIC DNA]</scope>
</reference>
<comment type="caution">
    <text evidence="5">The sequence shown here is derived from an EMBL/GenBank/DDBJ whole genome shotgun (WGS) entry which is preliminary data.</text>
</comment>
<keyword evidence="6" id="KW-1185">Reference proteome</keyword>
<evidence type="ECO:0000256" key="3">
    <source>
        <dbReference type="SAM" id="MobiDB-lite"/>
    </source>
</evidence>
<dbReference type="PANTHER" id="PTHR24346">
    <property type="entry name" value="MAP/MICROTUBULE AFFINITY-REGULATING KINASE"/>
    <property type="match status" value="1"/>
</dbReference>
<feature type="compositionally biased region" description="Acidic residues" evidence="3">
    <location>
        <begin position="543"/>
        <end position="556"/>
    </location>
</feature>
<evidence type="ECO:0000313" key="5">
    <source>
        <dbReference type="EMBL" id="CAK8995296.1"/>
    </source>
</evidence>
<name>A0ABP0HYK4_9DINO</name>
<dbReference type="SUPFAM" id="SSF56112">
    <property type="entry name" value="Protein kinase-like (PK-like)"/>
    <property type="match status" value="1"/>
</dbReference>
<dbReference type="SMART" id="SM00220">
    <property type="entry name" value="S_TKc"/>
    <property type="match status" value="1"/>
</dbReference>
<dbReference type="Pfam" id="PF00069">
    <property type="entry name" value="Pkinase"/>
    <property type="match status" value="1"/>
</dbReference>
<evidence type="ECO:0000256" key="1">
    <source>
        <dbReference type="ARBA" id="ARBA00022741"/>
    </source>
</evidence>
<keyword evidence="2" id="KW-0067">ATP-binding</keyword>
<feature type="domain" description="Protein kinase" evidence="4">
    <location>
        <begin position="233"/>
        <end position="524"/>
    </location>
</feature>
<organism evidence="5 6">
    <name type="scientific">Durusdinium trenchii</name>
    <dbReference type="NCBI Taxonomy" id="1381693"/>
    <lineage>
        <taxon>Eukaryota</taxon>
        <taxon>Sar</taxon>
        <taxon>Alveolata</taxon>
        <taxon>Dinophyceae</taxon>
        <taxon>Suessiales</taxon>
        <taxon>Symbiodiniaceae</taxon>
        <taxon>Durusdinium</taxon>
    </lineage>
</organism>
<feature type="region of interest" description="Disordered" evidence="3">
    <location>
        <begin position="524"/>
        <end position="598"/>
    </location>
</feature>
<evidence type="ECO:0000256" key="2">
    <source>
        <dbReference type="ARBA" id="ARBA00022840"/>
    </source>
</evidence>
<keyword evidence="1" id="KW-0547">Nucleotide-binding</keyword>
<dbReference type="PROSITE" id="PS50011">
    <property type="entry name" value="PROTEIN_KINASE_DOM"/>
    <property type="match status" value="1"/>
</dbReference>
<proteinExistence type="predicted"/>
<dbReference type="InterPro" id="IPR011009">
    <property type="entry name" value="Kinase-like_dom_sf"/>
</dbReference>
<evidence type="ECO:0000259" key="4">
    <source>
        <dbReference type="PROSITE" id="PS50011"/>
    </source>
</evidence>
<feature type="compositionally biased region" description="Pro residues" evidence="3">
    <location>
        <begin position="526"/>
        <end position="539"/>
    </location>
</feature>
<sequence>MTQTWMNQRFQCLAPTDFEEGVHFVSIGNVSPLSEVQNIWSALGKGQDASTLVPSLKAKRVLFIFASPIDQGQVAKLRELIQCLDATDAPPMRGSPKMPGPGSRTRWRVWAPHTVPPEIRPHQAIVDPQVNDGPSSVSSLMELGLDGIVSGEPQGEALALVLGMWVQKLEIAAETVAELMAQRRRKAANVEYYKGHTDSLLWDYLRSRMAPVIPPCDRYLQAGEPDHLDGWAFGSCRRTANGLIYRLNRRRPESSGLGGSKKEVAFLVDKQKIRNITQMMALKRMVDALWMVSCEKWQHPNIQRLFQVYHSPTHIIMRMEYAGAGSLHDRLCRVERRPLSFAKAAQLLQQLFRAVSHLHLGPKVCHRDIKPESFDLHETVEMISLKLTNFQLAFVAEDCWCTQQCGTVPFVAPEILKGERYDGMAADMWGVGITVIEILCGSRSVDKVLGIEEKVKSFPDETFLANLLEVFQEPGSASRILQSSCFPEFQGFRLTLSPWLNALLAVEPEERLGASDLALAAEQLPKGPPTAPPVSPAPLPLRDEDEQSVQWLEDETYGNLTSERDGPEELAAGSPPLVRNESAKTQGTFQGHGLPSED</sequence>
<accession>A0ABP0HYK4</accession>
<dbReference type="PANTHER" id="PTHR24346:SF30">
    <property type="entry name" value="MATERNAL EMBRYONIC LEUCINE ZIPPER KINASE"/>
    <property type="match status" value="1"/>
</dbReference>
<dbReference type="InterPro" id="IPR000719">
    <property type="entry name" value="Prot_kinase_dom"/>
</dbReference>